<accession>A0AA39X5V3</accession>
<feature type="region of interest" description="Disordered" evidence="1">
    <location>
        <begin position="114"/>
        <end position="136"/>
    </location>
</feature>
<evidence type="ECO:0000313" key="2">
    <source>
        <dbReference type="EMBL" id="KAK0627360.1"/>
    </source>
</evidence>
<evidence type="ECO:0000313" key="3">
    <source>
        <dbReference type="Proteomes" id="UP001175000"/>
    </source>
</evidence>
<dbReference type="Proteomes" id="UP001175000">
    <property type="component" value="Unassembled WGS sequence"/>
</dbReference>
<reference evidence="2" key="1">
    <citation type="submission" date="2023-06" db="EMBL/GenBank/DDBJ databases">
        <title>Genome-scale phylogeny and comparative genomics of the fungal order Sordariales.</title>
        <authorList>
            <consortium name="Lawrence Berkeley National Laboratory"/>
            <person name="Hensen N."/>
            <person name="Bonometti L."/>
            <person name="Westerberg I."/>
            <person name="Brannstrom I.O."/>
            <person name="Guillou S."/>
            <person name="Cros-Aarteil S."/>
            <person name="Calhoun S."/>
            <person name="Haridas S."/>
            <person name="Kuo A."/>
            <person name="Mondo S."/>
            <person name="Pangilinan J."/>
            <person name="Riley R."/>
            <person name="Labutti K."/>
            <person name="Andreopoulos B."/>
            <person name="Lipzen A."/>
            <person name="Chen C."/>
            <person name="Yanf M."/>
            <person name="Daum C."/>
            <person name="Ng V."/>
            <person name="Clum A."/>
            <person name="Steindorff A."/>
            <person name="Ohm R."/>
            <person name="Martin F."/>
            <person name="Silar P."/>
            <person name="Natvig D."/>
            <person name="Lalanne C."/>
            <person name="Gautier V."/>
            <person name="Ament-Velasquez S.L."/>
            <person name="Kruys A."/>
            <person name="Hutchinson M.I."/>
            <person name="Powell A.J."/>
            <person name="Barry K."/>
            <person name="Miller A.N."/>
            <person name="Grigoriev I.V."/>
            <person name="Debuchy R."/>
            <person name="Gladieux P."/>
            <person name="Thoren M.H."/>
            <person name="Johannesson H."/>
        </authorList>
    </citation>
    <scope>NUCLEOTIDE SEQUENCE</scope>
    <source>
        <strain evidence="2">CBS 606.72</strain>
    </source>
</reference>
<sequence>MMWTGRPSPCTKPSDPTWRGVSRAGAKRAVEALSNWECCSQWITVKLCGISMAASMARSHATRRSWNGGRSAHRSCQSKRYVREITPIRESDVTQAQLEGLGHGAISFFEFTSSMDTQDPRSGKPNKRRATATETISQTCPARFAAQGRISANQGSSGGAVAKCTLSLLEEAEMAPKTEQEGFDSPHKPAPLLLLLLLLLLLHGLSPIDAQTSQADDVARGNTTFISHLQRSHTRPHATEVDTHVAGKPQPNRPGPGPWWPRLAPGFKSLRASPFCMKTTDRIIWPG</sequence>
<dbReference type="AlphaFoldDB" id="A0AA39X5V3"/>
<keyword evidence="3" id="KW-1185">Reference proteome</keyword>
<organism evidence="2 3">
    <name type="scientific">Immersiella caudata</name>
    <dbReference type="NCBI Taxonomy" id="314043"/>
    <lineage>
        <taxon>Eukaryota</taxon>
        <taxon>Fungi</taxon>
        <taxon>Dikarya</taxon>
        <taxon>Ascomycota</taxon>
        <taxon>Pezizomycotina</taxon>
        <taxon>Sordariomycetes</taxon>
        <taxon>Sordariomycetidae</taxon>
        <taxon>Sordariales</taxon>
        <taxon>Lasiosphaeriaceae</taxon>
        <taxon>Immersiella</taxon>
    </lineage>
</organism>
<dbReference type="EMBL" id="JAULSU010000002">
    <property type="protein sequence ID" value="KAK0627360.1"/>
    <property type="molecule type" value="Genomic_DNA"/>
</dbReference>
<protein>
    <submittedName>
        <fullName evidence="2">Uncharacterized protein</fullName>
    </submittedName>
</protein>
<feature type="region of interest" description="Disordered" evidence="1">
    <location>
        <begin position="231"/>
        <end position="262"/>
    </location>
</feature>
<comment type="caution">
    <text evidence="2">The sequence shown here is derived from an EMBL/GenBank/DDBJ whole genome shotgun (WGS) entry which is preliminary data.</text>
</comment>
<evidence type="ECO:0000256" key="1">
    <source>
        <dbReference type="SAM" id="MobiDB-lite"/>
    </source>
</evidence>
<gene>
    <name evidence="2" type="ORF">B0T14DRAFT_135176</name>
</gene>
<name>A0AA39X5V3_9PEZI</name>
<proteinExistence type="predicted"/>